<sequence>MSGRLHAVLRRFAIARAVRDLIRRQRGRIAFRREFVAFARLAGATPRFPLRWGERQPRLDDRTKATPFDAHYVYHTAWAARCVAAIAPEVHVDISSSLHFCTIVSAFMPVRFYDYRPAALRLSGLASGQADLSCLRLATGSVASLSCMHVVEHVGLGRYGDPIDPEGDLKAMAELERVLAPGGSLLFVVPVGRPRIVFNAHRIYAYRQVRDAFATLRLRRFALVGDDPEAGLIEDAPEALADAQ</sequence>
<dbReference type="Proteomes" id="UP000319771">
    <property type="component" value="Unassembled WGS sequence"/>
</dbReference>
<evidence type="ECO:0000313" key="1">
    <source>
        <dbReference type="EMBL" id="TMQ72225.1"/>
    </source>
</evidence>
<organism evidence="1 2">
    <name type="scientific">Eiseniibacteriota bacterium</name>
    <dbReference type="NCBI Taxonomy" id="2212470"/>
    <lineage>
        <taxon>Bacteria</taxon>
        <taxon>Candidatus Eiseniibacteriota</taxon>
    </lineage>
</organism>
<evidence type="ECO:0000313" key="2">
    <source>
        <dbReference type="Proteomes" id="UP000319771"/>
    </source>
</evidence>
<feature type="non-terminal residue" evidence="1">
    <location>
        <position position="244"/>
    </location>
</feature>
<comment type="caution">
    <text evidence="1">The sequence shown here is derived from an EMBL/GenBank/DDBJ whole genome shotgun (WGS) entry which is preliminary data.</text>
</comment>
<accession>A0A538U8K9</accession>
<gene>
    <name evidence="1" type="ORF">E6K81_08170</name>
</gene>
<dbReference type="Gene3D" id="3.40.50.150">
    <property type="entry name" value="Vaccinia Virus protein VP39"/>
    <property type="match status" value="1"/>
</dbReference>
<dbReference type="Pfam" id="PF03269">
    <property type="entry name" value="DUF268"/>
    <property type="match status" value="1"/>
</dbReference>
<protein>
    <submittedName>
        <fullName evidence="1">DUF268 domain-containing protein</fullName>
    </submittedName>
</protein>
<dbReference type="SUPFAM" id="SSF53335">
    <property type="entry name" value="S-adenosyl-L-methionine-dependent methyltransferases"/>
    <property type="match status" value="1"/>
</dbReference>
<dbReference type="InterPro" id="IPR029063">
    <property type="entry name" value="SAM-dependent_MTases_sf"/>
</dbReference>
<dbReference type="InterPro" id="IPR004951">
    <property type="entry name" value="DUF268_CAE_spp"/>
</dbReference>
<reference evidence="1 2" key="1">
    <citation type="journal article" date="2019" name="Nat. Microbiol.">
        <title>Mediterranean grassland soil C-N compound turnover is dependent on rainfall and depth, and is mediated by genomically divergent microorganisms.</title>
        <authorList>
            <person name="Diamond S."/>
            <person name="Andeer P.F."/>
            <person name="Li Z."/>
            <person name="Crits-Christoph A."/>
            <person name="Burstein D."/>
            <person name="Anantharaman K."/>
            <person name="Lane K.R."/>
            <person name="Thomas B.C."/>
            <person name="Pan C."/>
            <person name="Northen T.R."/>
            <person name="Banfield J.F."/>
        </authorList>
    </citation>
    <scope>NUCLEOTIDE SEQUENCE [LARGE SCALE GENOMIC DNA]</scope>
    <source>
        <strain evidence="1">WS_11</strain>
    </source>
</reference>
<dbReference type="EMBL" id="VBPB01000116">
    <property type="protein sequence ID" value="TMQ72225.1"/>
    <property type="molecule type" value="Genomic_DNA"/>
</dbReference>
<dbReference type="AlphaFoldDB" id="A0A538U8K9"/>
<proteinExistence type="predicted"/>
<name>A0A538U8K9_UNCEI</name>